<keyword evidence="5 6" id="KW-0482">Metalloprotease</keyword>
<evidence type="ECO:0000259" key="7">
    <source>
        <dbReference type="Pfam" id="PF01432"/>
    </source>
</evidence>
<keyword evidence="2 6" id="KW-0479">Metal-binding</keyword>
<dbReference type="Gene3D" id="1.10.1370.20">
    <property type="entry name" value="Oligoendopeptidase f, C-terminal domain"/>
    <property type="match status" value="1"/>
</dbReference>
<keyword evidence="4 6" id="KW-0862">Zinc</keyword>
<dbReference type="NCBIfam" id="TIGR00181">
    <property type="entry name" value="pepF"/>
    <property type="match status" value="1"/>
</dbReference>
<dbReference type="InterPro" id="IPR045090">
    <property type="entry name" value="Pept_M3A_M3B"/>
</dbReference>
<dbReference type="GO" id="GO:0006518">
    <property type="term" value="P:peptide metabolic process"/>
    <property type="evidence" value="ECO:0007669"/>
    <property type="project" value="TreeGrafter"/>
</dbReference>
<proteinExistence type="inferred from homology"/>
<sequence>MTKVMNKALKREEVPVEQTWNLEDLFVSTEAWEQELQAVQQDLSTVTCYKGKVGKDAKTLLGCLKDKDALTERVIRVMTFASLKQSEDGMNPENQANSTRVGGMISNFSASTSFIQSEILQLDVVTLNRFIAEVPELEEYKKSLMDVMETKPHKLSPDAEEVLSAFGEVLNAPYTIYQRSLISDMRFPSFLTDDGQEHPLSFNSFPNYEGSSNTELRRKAYQTYIDTLKQYKHTYAATYATEVKKQVVEARLRNYESVTDMLLHDQQVTKEMYHNQLDTIQNELAPHMRRYAKLKKRVLGLETMQFCDLKAPLDPDFNPEITYEEASKLILESLEVMGPEYMEIMEEGLNNRWVDLADNVGKGSGAFCSSPYGIHPYILMTWSDSMRNAYTLAHELGHAGHFRLAGRYQKLSNTRPSRYFVEAPSTMNEMLLSQHILSKPNDERMRRWVILQSLGTYYHNFVTHILEGELQRRVYDLADKGTPITANVLCEQKTALLSEFWGDAVEMDEGAGLTWMRQPHYYMGLYPYTYSAGLTASTAAAKQIQEEGQPAVDRWLSALKAGGTLKPLELMQLGGVDMTTPEPIKTAVAYVGSLIDELEKSFS</sequence>
<evidence type="ECO:0000256" key="1">
    <source>
        <dbReference type="ARBA" id="ARBA00022670"/>
    </source>
</evidence>
<dbReference type="EMBL" id="VTEV01000001">
    <property type="protein sequence ID" value="TYS70802.1"/>
    <property type="molecule type" value="Genomic_DNA"/>
</dbReference>
<dbReference type="SUPFAM" id="SSF55486">
    <property type="entry name" value="Metalloproteases ('zincins'), catalytic domain"/>
    <property type="match status" value="1"/>
</dbReference>
<evidence type="ECO:0000313" key="10">
    <source>
        <dbReference type="Proteomes" id="UP000322524"/>
    </source>
</evidence>
<evidence type="ECO:0000256" key="2">
    <source>
        <dbReference type="ARBA" id="ARBA00022723"/>
    </source>
</evidence>
<dbReference type="GO" id="GO:0006508">
    <property type="term" value="P:proteolysis"/>
    <property type="evidence" value="ECO:0007669"/>
    <property type="project" value="UniProtKB-KW"/>
</dbReference>
<dbReference type="GO" id="GO:0004222">
    <property type="term" value="F:metalloendopeptidase activity"/>
    <property type="evidence" value="ECO:0007669"/>
    <property type="project" value="UniProtKB-UniRule"/>
</dbReference>
<accession>A0A5D4T8J1</accession>
<dbReference type="STRING" id="79883.GCA_001636495_03232"/>
<evidence type="ECO:0000256" key="5">
    <source>
        <dbReference type="ARBA" id="ARBA00023049"/>
    </source>
</evidence>
<keyword evidence="3 6" id="KW-0378">Hydrolase</keyword>
<comment type="caution">
    <text evidence="9">The sequence shown here is derived from an EMBL/GenBank/DDBJ whole genome shotgun (WGS) entry which is preliminary data.</text>
</comment>
<dbReference type="InterPro" id="IPR001567">
    <property type="entry name" value="Pept_M3A_M3B_dom"/>
</dbReference>
<dbReference type="InterPro" id="IPR042088">
    <property type="entry name" value="OligoPept_F_C"/>
</dbReference>
<comment type="cofactor">
    <cofactor evidence="6">
        <name>Zn(2+)</name>
        <dbReference type="ChEBI" id="CHEBI:29105"/>
    </cofactor>
    <text evidence="6">Binds 1 zinc ion.</text>
</comment>
<evidence type="ECO:0000256" key="4">
    <source>
        <dbReference type="ARBA" id="ARBA00022833"/>
    </source>
</evidence>
<reference evidence="9 10" key="1">
    <citation type="submission" date="2019-08" db="EMBL/GenBank/DDBJ databases">
        <title>Bacillus genomes from the desert of Cuatro Cienegas, Coahuila.</title>
        <authorList>
            <person name="Olmedo-Alvarez G."/>
        </authorList>
    </citation>
    <scope>NUCLEOTIDE SEQUENCE [LARGE SCALE GENOMIC DNA]</scope>
    <source>
        <strain evidence="9 10">CH28_1T</strain>
    </source>
</reference>
<dbReference type="RefSeq" id="WP_148986705.1">
    <property type="nucleotide sequence ID" value="NZ_VTEV01000001.1"/>
</dbReference>
<name>A0A5D4T8J1_9BACI</name>
<protein>
    <recommendedName>
        <fullName evidence="6">Oligopeptidase F</fullName>
        <ecNumber evidence="6">3.4.24.-</ecNumber>
    </recommendedName>
</protein>
<dbReference type="PANTHER" id="PTHR11804">
    <property type="entry name" value="PROTEASE M3 THIMET OLIGOPEPTIDASE-RELATED"/>
    <property type="match status" value="1"/>
</dbReference>
<evidence type="ECO:0000259" key="8">
    <source>
        <dbReference type="Pfam" id="PF08439"/>
    </source>
</evidence>
<dbReference type="AlphaFoldDB" id="A0A5D4T8J1"/>
<dbReference type="InterPro" id="IPR034009">
    <property type="entry name" value="M3B_PepF_4"/>
</dbReference>
<comment type="function">
    <text evidence="6">Has oligopeptidase activity and degrades a variety of small bioactive peptides.</text>
</comment>
<dbReference type="Pfam" id="PF01432">
    <property type="entry name" value="Peptidase_M3"/>
    <property type="match status" value="1"/>
</dbReference>
<evidence type="ECO:0000313" key="9">
    <source>
        <dbReference type="EMBL" id="TYS70802.1"/>
    </source>
</evidence>
<feature type="domain" description="Peptidase M3A/M3B catalytic" evidence="7">
    <location>
        <begin position="211"/>
        <end position="588"/>
    </location>
</feature>
<gene>
    <name evidence="9" type="primary">pepF</name>
    <name evidence="9" type="ORF">FZC76_02590</name>
</gene>
<dbReference type="EC" id="3.4.24.-" evidence="6"/>
<dbReference type="GO" id="GO:0046872">
    <property type="term" value="F:metal ion binding"/>
    <property type="evidence" value="ECO:0007669"/>
    <property type="project" value="UniProtKB-UniRule"/>
</dbReference>
<dbReference type="OrthoDB" id="9766487at2"/>
<feature type="domain" description="Oligopeptidase F N-terminal" evidence="8">
    <location>
        <begin position="118"/>
        <end position="187"/>
    </location>
</feature>
<dbReference type="Proteomes" id="UP000322524">
    <property type="component" value="Unassembled WGS sequence"/>
</dbReference>
<evidence type="ECO:0000256" key="6">
    <source>
        <dbReference type="RuleBase" id="RU368091"/>
    </source>
</evidence>
<comment type="similarity">
    <text evidence="6">Belongs to the peptidase M3B family.</text>
</comment>
<keyword evidence="1 6" id="KW-0645">Protease</keyword>
<dbReference type="Gene3D" id="1.10.287.830">
    <property type="entry name" value="putative peptidase helix hairpin domain like"/>
    <property type="match status" value="1"/>
</dbReference>
<dbReference type="Gene3D" id="1.20.140.70">
    <property type="entry name" value="Oligopeptidase f, N-terminal domain"/>
    <property type="match status" value="1"/>
</dbReference>
<evidence type="ECO:0000256" key="3">
    <source>
        <dbReference type="ARBA" id="ARBA00022801"/>
    </source>
</evidence>
<organism evidence="9 10">
    <name type="scientific">Sutcliffiella horikoshii</name>
    <dbReference type="NCBI Taxonomy" id="79883"/>
    <lineage>
        <taxon>Bacteria</taxon>
        <taxon>Bacillati</taxon>
        <taxon>Bacillota</taxon>
        <taxon>Bacilli</taxon>
        <taxon>Bacillales</taxon>
        <taxon>Bacillaceae</taxon>
        <taxon>Sutcliffiella</taxon>
    </lineage>
</organism>
<dbReference type="InterPro" id="IPR004438">
    <property type="entry name" value="Peptidase_M3B"/>
</dbReference>
<dbReference type="PANTHER" id="PTHR11804:SF45">
    <property type="entry name" value="SIMILAR TO OLIGOENDOPEPTIDASE"/>
    <property type="match status" value="1"/>
</dbReference>
<dbReference type="InterPro" id="IPR013647">
    <property type="entry name" value="OligopepF_N_dom"/>
</dbReference>
<dbReference type="Pfam" id="PF08439">
    <property type="entry name" value="Peptidase_M3_N"/>
    <property type="match status" value="1"/>
</dbReference>
<dbReference type="CDD" id="cd09609">
    <property type="entry name" value="M3B_PepF"/>
    <property type="match status" value="1"/>
</dbReference>